<keyword evidence="20" id="KW-1185">Reference proteome</keyword>
<evidence type="ECO:0000256" key="12">
    <source>
        <dbReference type="ARBA" id="ARBA00023157"/>
    </source>
</evidence>
<dbReference type="GO" id="GO:0005576">
    <property type="term" value="C:extracellular region"/>
    <property type="evidence" value="ECO:0007669"/>
    <property type="project" value="UniProtKB-SubCell"/>
</dbReference>
<evidence type="ECO:0000256" key="17">
    <source>
        <dbReference type="SAM" id="SignalP"/>
    </source>
</evidence>
<evidence type="ECO:0000256" key="13">
    <source>
        <dbReference type="ARBA" id="ARBA00023180"/>
    </source>
</evidence>
<dbReference type="InterPro" id="IPR051735">
    <property type="entry name" value="CFEM_domain"/>
</dbReference>
<feature type="compositionally biased region" description="Low complexity" evidence="16">
    <location>
        <begin position="106"/>
        <end position="121"/>
    </location>
</feature>
<feature type="domain" description="CFEM" evidence="18">
    <location>
        <begin position="1"/>
        <end position="115"/>
    </location>
</feature>
<evidence type="ECO:0000313" key="19">
    <source>
        <dbReference type="EMBL" id="CZS94481.1"/>
    </source>
</evidence>
<proteinExistence type="inferred from homology"/>
<evidence type="ECO:0000256" key="3">
    <source>
        <dbReference type="ARBA" id="ARBA00010031"/>
    </source>
</evidence>
<comment type="similarity">
    <text evidence="3">Belongs to the RBT5 family.</text>
</comment>
<name>A0A1E1K8Z6_9HELO</name>
<feature type="region of interest" description="Disordered" evidence="16">
    <location>
        <begin position="106"/>
        <end position="139"/>
    </location>
</feature>
<evidence type="ECO:0000313" key="20">
    <source>
        <dbReference type="Proteomes" id="UP000178912"/>
    </source>
</evidence>
<keyword evidence="7" id="KW-0336">GPI-anchor</keyword>
<evidence type="ECO:0000256" key="11">
    <source>
        <dbReference type="ARBA" id="ARBA00023136"/>
    </source>
</evidence>
<evidence type="ECO:0000256" key="4">
    <source>
        <dbReference type="ARBA" id="ARBA00022475"/>
    </source>
</evidence>
<dbReference type="PANTHER" id="PTHR37928">
    <property type="entry name" value="CFEM DOMAIN PROTEIN (AFU_ORTHOLOGUE AFUA_6G14090)"/>
    <property type="match status" value="1"/>
</dbReference>
<keyword evidence="12 15" id="KW-1015">Disulfide bond</keyword>
<keyword evidence="13" id="KW-0325">Glycoprotein</keyword>
<evidence type="ECO:0000256" key="9">
    <source>
        <dbReference type="ARBA" id="ARBA00022729"/>
    </source>
</evidence>
<feature type="compositionally biased region" description="Polar residues" evidence="16">
    <location>
        <begin position="122"/>
        <end position="132"/>
    </location>
</feature>
<dbReference type="EMBL" id="FJUX01000018">
    <property type="protein sequence ID" value="CZS94481.1"/>
    <property type="molecule type" value="Genomic_DNA"/>
</dbReference>
<keyword evidence="10 15" id="KW-0408">Iron</keyword>
<evidence type="ECO:0000256" key="2">
    <source>
        <dbReference type="ARBA" id="ARBA00004613"/>
    </source>
</evidence>
<comment type="subcellular location">
    <subcellularLocation>
        <location evidence="1">Cell membrane</location>
        <topology evidence="1">Lipid-anchor</topology>
        <topology evidence="1">GPI-anchor</topology>
    </subcellularLocation>
    <subcellularLocation>
        <location evidence="2">Secreted</location>
    </subcellularLocation>
</comment>
<keyword evidence="11" id="KW-0472">Membrane</keyword>
<dbReference type="Proteomes" id="UP000178912">
    <property type="component" value="Unassembled WGS sequence"/>
</dbReference>
<keyword evidence="8 15" id="KW-0479">Metal-binding</keyword>
<dbReference type="OrthoDB" id="3065412at2759"/>
<evidence type="ECO:0000256" key="1">
    <source>
        <dbReference type="ARBA" id="ARBA00004609"/>
    </source>
</evidence>
<evidence type="ECO:0000256" key="8">
    <source>
        <dbReference type="ARBA" id="ARBA00022723"/>
    </source>
</evidence>
<evidence type="ECO:0000256" key="15">
    <source>
        <dbReference type="PROSITE-ProRule" id="PRU01356"/>
    </source>
</evidence>
<gene>
    <name evidence="19" type="ORF">RAG0_04460</name>
</gene>
<comment type="caution">
    <text evidence="15">Lacks conserved residue(s) required for the propagation of feature annotation.</text>
</comment>
<accession>A0A1E1K8Z6</accession>
<dbReference type="InterPro" id="IPR008427">
    <property type="entry name" value="Extracellular_membr_CFEM_dom"/>
</dbReference>
<feature type="signal peptide" evidence="17">
    <location>
        <begin position="1"/>
        <end position="18"/>
    </location>
</feature>
<dbReference type="PANTHER" id="PTHR37928:SF2">
    <property type="entry name" value="GPI ANCHORED CFEM DOMAIN PROTEIN (AFU_ORTHOLOGUE AFUA_6G10580)"/>
    <property type="match status" value="1"/>
</dbReference>
<dbReference type="SMART" id="SM00747">
    <property type="entry name" value="CFEM"/>
    <property type="match status" value="1"/>
</dbReference>
<evidence type="ECO:0000259" key="18">
    <source>
        <dbReference type="PROSITE" id="PS52012"/>
    </source>
</evidence>
<evidence type="ECO:0000256" key="7">
    <source>
        <dbReference type="ARBA" id="ARBA00022622"/>
    </source>
</evidence>
<evidence type="ECO:0000256" key="6">
    <source>
        <dbReference type="ARBA" id="ARBA00022617"/>
    </source>
</evidence>
<evidence type="ECO:0000256" key="14">
    <source>
        <dbReference type="ARBA" id="ARBA00023288"/>
    </source>
</evidence>
<feature type="disulfide bond" evidence="15">
    <location>
        <begin position="54"/>
        <end position="87"/>
    </location>
</feature>
<evidence type="ECO:0000256" key="16">
    <source>
        <dbReference type="SAM" id="MobiDB-lite"/>
    </source>
</evidence>
<feature type="disulfide bond" evidence="15">
    <location>
        <begin position="45"/>
        <end position="52"/>
    </location>
</feature>
<sequence length="173" mass="16756">MKLYLLAAASALTSFVSAQGDGVPACAQPCVVKFTSGGGSSIAGCNRIDVACICSNKSFINDIACCLSDQCSKPEQEKAVTYALALCKANQVQDLPTSVSCNTAAPTATGTGSPTKPTAPTITGSPTKSTPTGANAAGATGSGKSSSAFAAPTHAAGLGAGVLGGLAAVLALL</sequence>
<feature type="binding site" description="axial binding residue" evidence="15">
    <location>
        <position position="49"/>
    </location>
    <ligand>
        <name>heme</name>
        <dbReference type="ChEBI" id="CHEBI:30413"/>
    </ligand>
    <ligandPart>
        <name>Fe</name>
        <dbReference type="ChEBI" id="CHEBI:18248"/>
    </ligandPart>
</feature>
<dbReference type="GO" id="GO:0098552">
    <property type="term" value="C:side of membrane"/>
    <property type="evidence" value="ECO:0007669"/>
    <property type="project" value="UniProtKB-KW"/>
</dbReference>
<dbReference type="GO" id="GO:0005886">
    <property type="term" value="C:plasma membrane"/>
    <property type="evidence" value="ECO:0007669"/>
    <property type="project" value="UniProtKB-SubCell"/>
</dbReference>
<organism evidence="19 20">
    <name type="scientific">Rhynchosporium agropyri</name>
    <dbReference type="NCBI Taxonomy" id="914238"/>
    <lineage>
        <taxon>Eukaryota</taxon>
        <taxon>Fungi</taxon>
        <taxon>Dikarya</taxon>
        <taxon>Ascomycota</taxon>
        <taxon>Pezizomycotina</taxon>
        <taxon>Leotiomycetes</taxon>
        <taxon>Helotiales</taxon>
        <taxon>Ploettnerulaceae</taxon>
        <taxon>Rhynchosporium</taxon>
    </lineage>
</organism>
<keyword evidence="6 15" id="KW-0349">Heme</keyword>
<dbReference type="AlphaFoldDB" id="A0A1E1K8Z6"/>
<evidence type="ECO:0000256" key="5">
    <source>
        <dbReference type="ARBA" id="ARBA00022525"/>
    </source>
</evidence>
<evidence type="ECO:0000256" key="10">
    <source>
        <dbReference type="ARBA" id="ARBA00023004"/>
    </source>
</evidence>
<dbReference type="PROSITE" id="PS52012">
    <property type="entry name" value="CFEM"/>
    <property type="match status" value="1"/>
</dbReference>
<keyword evidence="4" id="KW-1003">Cell membrane</keyword>
<keyword evidence="9 17" id="KW-0732">Signal</keyword>
<reference evidence="20" key="1">
    <citation type="submission" date="2016-03" db="EMBL/GenBank/DDBJ databases">
        <authorList>
            <person name="Guldener U."/>
        </authorList>
    </citation>
    <scope>NUCLEOTIDE SEQUENCE [LARGE SCALE GENOMIC DNA]</scope>
    <source>
        <strain evidence="20">04CH-RAC-A.6.1</strain>
    </source>
</reference>
<protein>
    <recommendedName>
        <fullName evidence="18">CFEM domain-containing protein</fullName>
    </recommendedName>
</protein>
<dbReference type="GO" id="GO:0046872">
    <property type="term" value="F:metal ion binding"/>
    <property type="evidence" value="ECO:0007669"/>
    <property type="project" value="UniProtKB-UniRule"/>
</dbReference>
<keyword evidence="14" id="KW-0449">Lipoprotein</keyword>
<keyword evidence="5" id="KW-0964">Secreted</keyword>
<dbReference type="Pfam" id="PF05730">
    <property type="entry name" value="CFEM"/>
    <property type="match status" value="1"/>
</dbReference>
<feature type="chain" id="PRO_5009445690" description="CFEM domain-containing protein" evidence="17">
    <location>
        <begin position="19"/>
        <end position="173"/>
    </location>
</feature>